<dbReference type="Pfam" id="PF00353">
    <property type="entry name" value="HemolysinCabind"/>
    <property type="match status" value="2"/>
</dbReference>
<dbReference type="InterPro" id="IPR011049">
    <property type="entry name" value="Serralysin-like_metalloprot_C"/>
</dbReference>
<dbReference type="Proteomes" id="UP000226442">
    <property type="component" value="Unassembled WGS sequence"/>
</dbReference>
<evidence type="ECO:0000256" key="2">
    <source>
        <dbReference type="ARBA" id="ARBA00022525"/>
    </source>
</evidence>
<protein>
    <recommendedName>
        <fullName evidence="5">Calcium-binding protein</fullName>
    </recommendedName>
</protein>
<dbReference type="InterPro" id="IPR018511">
    <property type="entry name" value="Hemolysin-typ_Ca-bd_CS"/>
</dbReference>
<comment type="subcellular location">
    <subcellularLocation>
        <location evidence="1">Secreted</location>
    </subcellularLocation>
</comment>
<dbReference type="PANTHER" id="PTHR38340:SF1">
    <property type="entry name" value="S-LAYER PROTEIN"/>
    <property type="match status" value="1"/>
</dbReference>
<keyword evidence="2" id="KW-0964">Secreted</keyword>
<evidence type="ECO:0008006" key="5">
    <source>
        <dbReference type="Google" id="ProtNLM"/>
    </source>
</evidence>
<reference evidence="3" key="1">
    <citation type="submission" date="2017-10" db="EMBL/GenBank/DDBJ databases">
        <title>Draft genome sequence of the planktic cyanobacteria Tychonema bourrellyi isolated from alpine lentic freshwater.</title>
        <authorList>
            <person name="Tett A."/>
            <person name="Armanini F."/>
            <person name="Asnicar F."/>
            <person name="Boscaini A."/>
            <person name="Pasolli E."/>
            <person name="Zolfo M."/>
            <person name="Donati C."/>
            <person name="Salmaso N."/>
            <person name="Segata N."/>
        </authorList>
    </citation>
    <scope>NUCLEOTIDE SEQUENCE</scope>
    <source>
        <strain evidence="3">FEM_GT703</strain>
    </source>
</reference>
<dbReference type="AlphaFoldDB" id="A0A2G4F3F4"/>
<dbReference type="RefSeq" id="WP_096828223.1">
    <property type="nucleotide sequence ID" value="NZ_NXIB02000024.1"/>
</dbReference>
<dbReference type="GO" id="GO:0005509">
    <property type="term" value="F:calcium ion binding"/>
    <property type="evidence" value="ECO:0007669"/>
    <property type="project" value="InterPro"/>
</dbReference>
<dbReference type="PRINTS" id="PR00313">
    <property type="entry name" value="CABNDNGRPT"/>
</dbReference>
<dbReference type="PANTHER" id="PTHR38340">
    <property type="entry name" value="S-LAYER PROTEIN"/>
    <property type="match status" value="1"/>
</dbReference>
<evidence type="ECO:0000256" key="1">
    <source>
        <dbReference type="ARBA" id="ARBA00004613"/>
    </source>
</evidence>
<dbReference type="SUPFAM" id="SSF51120">
    <property type="entry name" value="beta-Roll"/>
    <property type="match status" value="2"/>
</dbReference>
<evidence type="ECO:0000313" key="3">
    <source>
        <dbReference type="EMBL" id="PHX56300.1"/>
    </source>
</evidence>
<dbReference type="InterPro" id="IPR001343">
    <property type="entry name" value="Hemolysn_Ca-bd"/>
</dbReference>
<proteinExistence type="predicted"/>
<dbReference type="OrthoDB" id="9783944at2"/>
<accession>A0A2G4F3F4</accession>
<dbReference type="Gene3D" id="2.150.10.10">
    <property type="entry name" value="Serralysin-like metalloprotease, C-terminal"/>
    <property type="match status" value="1"/>
</dbReference>
<name>A0A2G4F3F4_9CYAN</name>
<dbReference type="GO" id="GO:0005576">
    <property type="term" value="C:extracellular region"/>
    <property type="evidence" value="ECO:0007669"/>
    <property type="project" value="UniProtKB-SubCell"/>
</dbReference>
<evidence type="ECO:0000313" key="4">
    <source>
        <dbReference type="Proteomes" id="UP000226442"/>
    </source>
</evidence>
<sequence>MTLKSNVENGISRLLGDNTSESITLSPGQLTNIPGGVWVLGGNDTVIGSADSELILGNDGQDSISGGAGNDTLIGGKDNDFVDGGIGNDSIRGDSNEDIIRGGDGNDSLFGGKGNDQLFGDAGDDFLSGDQGNDTLTGGLGNDRFVLSTGGGLDIITDFGNGSDFIQVPAGVSISDILIQTAGSNTLLSLRSTGEQLAQLNNVQASSITTGTLLLPNQPLLQSTPPPINIPQPPSEIPIPLLPDVPLPPIPF</sequence>
<dbReference type="InterPro" id="IPR050557">
    <property type="entry name" value="RTX_toxin/Mannuronan_C5-epim"/>
</dbReference>
<gene>
    <name evidence="3" type="ORF">CP500_006095</name>
</gene>
<dbReference type="PROSITE" id="PS00330">
    <property type="entry name" value="HEMOLYSIN_CALCIUM"/>
    <property type="match status" value="1"/>
</dbReference>
<organism evidence="3 4">
    <name type="scientific">Tychonema bourrellyi FEM_GT703</name>
    <dbReference type="NCBI Taxonomy" id="2040638"/>
    <lineage>
        <taxon>Bacteria</taxon>
        <taxon>Bacillati</taxon>
        <taxon>Cyanobacteriota</taxon>
        <taxon>Cyanophyceae</taxon>
        <taxon>Oscillatoriophycideae</taxon>
        <taxon>Oscillatoriales</taxon>
        <taxon>Microcoleaceae</taxon>
        <taxon>Tychonema</taxon>
    </lineage>
</organism>
<dbReference type="EMBL" id="NXIB02000024">
    <property type="protein sequence ID" value="PHX56300.1"/>
    <property type="molecule type" value="Genomic_DNA"/>
</dbReference>
<comment type="caution">
    <text evidence="3">The sequence shown here is derived from an EMBL/GenBank/DDBJ whole genome shotgun (WGS) entry which is preliminary data.</text>
</comment>
<keyword evidence="4" id="KW-1185">Reference proteome</keyword>